<evidence type="ECO:0000313" key="2">
    <source>
        <dbReference type="EMBL" id="NMO95335.1"/>
    </source>
</evidence>
<accession>A0A848M3I2</accession>
<feature type="signal peptide" evidence="1">
    <location>
        <begin position="1"/>
        <end position="19"/>
    </location>
</feature>
<organism evidence="2 3">
    <name type="scientific">Paenibacillus lemnae</name>
    <dbReference type="NCBI Taxonomy" id="1330551"/>
    <lineage>
        <taxon>Bacteria</taxon>
        <taxon>Bacillati</taxon>
        <taxon>Bacillota</taxon>
        <taxon>Bacilli</taxon>
        <taxon>Bacillales</taxon>
        <taxon>Paenibacillaceae</taxon>
        <taxon>Paenibacillus</taxon>
    </lineage>
</organism>
<evidence type="ECO:0000256" key="1">
    <source>
        <dbReference type="SAM" id="SignalP"/>
    </source>
</evidence>
<evidence type="ECO:0000313" key="3">
    <source>
        <dbReference type="Proteomes" id="UP000565468"/>
    </source>
</evidence>
<feature type="chain" id="PRO_5038492581" description="Lipoprotein" evidence="1">
    <location>
        <begin position="20"/>
        <end position="237"/>
    </location>
</feature>
<keyword evidence="1" id="KW-0732">Signal</keyword>
<reference evidence="2 3" key="1">
    <citation type="submission" date="2020-04" db="EMBL/GenBank/DDBJ databases">
        <title>Paenibacillus algicola sp. nov., a novel marine bacterium producing alginate lyase.</title>
        <authorList>
            <person name="Huang H."/>
        </authorList>
    </citation>
    <scope>NUCLEOTIDE SEQUENCE [LARGE SCALE GENOMIC DNA]</scope>
    <source>
        <strain evidence="2 3">L7-75</strain>
    </source>
</reference>
<evidence type="ECO:0008006" key="4">
    <source>
        <dbReference type="Google" id="ProtNLM"/>
    </source>
</evidence>
<dbReference type="EMBL" id="JABBPN010000004">
    <property type="protein sequence ID" value="NMO95335.1"/>
    <property type="molecule type" value="Genomic_DNA"/>
</dbReference>
<dbReference type="AlphaFoldDB" id="A0A848M3I2"/>
<sequence>MKLYKIAGFLILLSFLLNACNNSTNNSPSEAKVDLENETVPMTMFFNLQGAFKGEPQSEIKTIEELGPDSTKYFVPLFRIDDVKKEYRKRIFDGNKNEWLTESIKSEDVQSYPDFLAYAFVMRLFDLNYDLNSIKPWTTGEAENLIIFEEKQESTVGNQTIRLQEHNAIHHIASVSKSSKDDEYLVRVFRMNRPSSGLDEKQDNELFYIQEWKVSIIEKNGLFFVDNVIVMPFSIPG</sequence>
<protein>
    <recommendedName>
        <fullName evidence="4">Lipoprotein</fullName>
    </recommendedName>
</protein>
<name>A0A848M3I2_PAELE</name>
<dbReference type="RefSeq" id="WP_169504128.1">
    <property type="nucleotide sequence ID" value="NZ_JABBPN010000004.1"/>
</dbReference>
<proteinExistence type="predicted"/>
<gene>
    <name evidence="2" type="ORF">HII30_05980</name>
</gene>
<comment type="caution">
    <text evidence="2">The sequence shown here is derived from an EMBL/GenBank/DDBJ whole genome shotgun (WGS) entry which is preliminary data.</text>
</comment>
<keyword evidence="3" id="KW-1185">Reference proteome</keyword>
<dbReference type="Proteomes" id="UP000565468">
    <property type="component" value="Unassembled WGS sequence"/>
</dbReference>